<dbReference type="GO" id="GO:0003676">
    <property type="term" value="F:nucleic acid binding"/>
    <property type="evidence" value="ECO:0007669"/>
    <property type="project" value="InterPro"/>
</dbReference>
<keyword evidence="1" id="KW-0378">Hydrolase</keyword>
<dbReference type="EMBL" id="CACVBM020001129">
    <property type="protein sequence ID" value="CAA7033180.1"/>
    <property type="molecule type" value="Genomic_DNA"/>
</dbReference>
<dbReference type="AlphaFoldDB" id="A0A6D2IZT3"/>
<accession>A0A6D2IZT3</accession>
<feature type="domain" description="Integrase catalytic" evidence="5">
    <location>
        <begin position="490"/>
        <end position="656"/>
    </location>
</feature>
<keyword evidence="1" id="KW-0645">Protease</keyword>
<keyword evidence="7" id="KW-1185">Reference proteome</keyword>
<dbReference type="SUPFAM" id="SSF57756">
    <property type="entry name" value="Retrovirus zinc finger-like domains"/>
    <property type="match status" value="1"/>
</dbReference>
<feature type="compositionally biased region" description="Low complexity" evidence="3">
    <location>
        <begin position="213"/>
        <end position="223"/>
    </location>
</feature>
<evidence type="ECO:0000313" key="7">
    <source>
        <dbReference type="Proteomes" id="UP000467841"/>
    </source>
</evidence>
<name>A0A6D2IZT3_9BRAS</name>
<evidence type="ECO:0000259" key="5">
    <source>
        <dbReference type="PROSITE" id="PS50994"/>
    </source>
</evidence>
<dbReference type="InterPro" id="IPR054722">
    <property type="entry name" value="PolX-like_BBD"/>
</dbReference>
<dbReference type="PANTHER" id="PTHR42648">
    <property type="entry name" value="TRANSPOSASE, PUTATIVE-RELATED"/>
    <property type="match status" value="1"/>
</dbReference>
<gene>
    <name evidence="6" type="ORF">MERR_LOCUS20415</name>
</gene>
<dbReference type="InterPro" id="IPR012337">
    <property type="entry name" value="RNaseH-like_sf"/>
</dbReference>
<dbReference type="InterPro" id="IPR025724">
    <property type="entry name" value="GAG-pre-integrase_dom"/>
</dbReference>
<sequence>MADPLSPYPFPSNVHVLSSVTLKLSDSNYLLWKTQFESLLSSQKLVGFVNGSIAAPPTTHTVVVGGVPTLEPNPMLTRGSVLTSWSDLGYLSSLARQFALKRQFQFLTKKGKTLTAYCRELKSICDALAAIGKPVEEELKIFGFLNGLGKEYDPVSSGIQRDLSKPNPPSYNDVVTEIQAYDIKLQAYAAAEASNTHLAFNTEQPQYNGSYKQGPQNNNQNYRGGRGRYGQRGGRGGYMSRGRGFSQHQTNPNPSGERPVCQICGRTGHTAAKCYNRFDNNYQGQDPAQVFSTLQSSDVTGKEWYPDSDASTHVTASQENLQTSTPYEGNDTIMVADGAFLPITHVGSTNITSATGNLPLKDVLVCPEIRKSLLSVSKLCDDYPCGVWFDANKVCVIDVNAQKVVAKEPRVKDLYTLENQRLEVLYSSRQCAATEDMWHHRLGHSNIKVLQQLQSSKEISINKSRTKLICEPCQMGKCSRLQFFPSLSSRVLGPLDKVHCDLWGPSPIVSNLEFKYYAVFIDDFSRFFWFYPLRAKSEFFSVFTVFQKLVENQFGTKIKVFQSDGGGEFVNKELKQHLLNCGISHLLSCPYTPQQNGLAERKHRHVVELGLSMLFHSSTPLSYWVEAFFSANFICNLLPMAILGNCSPHEVLFKEKPSYTMLRVFGSACYPYLRPLADHKLEPRSLQCVFIGYSAQHKGYRCLYPPTGKVYICRHVIFDEESFPFRTQYESLVPRYHSKLLKAWQSSVSTENVPASVNQEQIPRALPTLPREPEPVETEDTLGNIGSPAASEANSDQLENVVVENIHPMTTRAKAGIHKPNTRYVLLASKFVPATPRNIAEAMKHLGGTLQ</sequence>
<dbReference type="Pfam" id="PF13976">
    <property type="entry name" value="gag_pre-integrs"/>
    <property type="match status" value="1"/>
</dbReference>
<dbReference type="InterPro" id="IPR001878">
    <property type="entry name" value="Znf_CCHC"/>
</dbReference>
<dbReference type="PROSITE" id="PS50158">
    <property type="entry name" value="ZF_CCHC"/>
    <property type="match status" value="1"/>
</dbReference>
<keyword evidence="2" id="KW-0863">Zinc-finger</keyword>
<feature type="compositionally biased region" description="Gly residues" evidence="3">
    <location>
        <begin position="227"/>
        <end position="237"/>
    </location>
</feature>
<evidence type="ECO:0000256" key="3">
    <source>
        <dbReference type="SAM" id="MobiDB-lite"/>
    </source>
</evidence>
<dbReference type="SUPFAM" id="SSF53098">
    <property type="entry name" value="Ribonuclease H-like"/>
    <property type="match status" value="1"/>
</dbReference>
<feature type="region of interest" description="Disordered" evidence="3">
    <location>
        <begin position="305"/>
        <end position="327"/>
    </location>
</feature>
<dbReference type="Pfam" id="PF25597">
    <property type="entry name" value="SH3_retrovirus"/>
    <property type="match status" value="1"/>
</dbReference>
<dbReference type="Proteomes" id="UP000467841">
    <property type="component" value="Unassembled WGS sequence"/>
</dbReference>
<dbReference type="PROSITE" id="PS50994">
    <property type="entry name" value="INTEGRASE"/>
    <property type="match status" value="1"/>
</dbReference>
<dbReference type="Pfam" id="PF00665">
    <property type="entry name" value="rve"/>
    <property type="match status" value="1"/>
</dbReference>
<dbReference type="Pfam" id="PF14223">
    <property type="entry name" value="Retrotran_gag_2"/>
    <property type="match status" value="1"/>
</dbReference>
<dbReference type="InterPro" id="IPR057670">
    <property type="entry name" value="SH3_retrovirus"/>
</dbReference>
<dbReference type="InterPro" id="IPR039537">
    <property type="entry name" value="Retrotran_Ty1/copia-like"/>
</dbReference>
<dbReference type="GO" id="GO:0006508">
    <property type="term" value="P:proteolysis"/>
    <property type="evidence" value="ECO:0007669"/>
    <property type="project" value="UniProtKB-KW"/>
</dbReference>
<dbReference type="InterPro" id="IPR036397">
    <property type="entry name" value="RNaseH_sf"/>
</dbReference>
<feature type="domain" description="CCHC-type" evidence="4">
    <location>
        <begin position="261"/>
        <end position="274"/>
    </location>
</feature>
<feature type="region of interest" description="Disordered" evidence="3">
    <location>
        <begin position="205"/>
        <end position="237"/>
    </location>
</feature>
<dbReference type="InterPro" id="IPR001584">
    <property type="entry name" value="Integrase_cat-core"/>
</dbReference>
<proteinExistence type="predicted"/>
<keyword evidence="2" id="KW-0862">Zinc</keyword>
<dbReference type="GO" id="GO:0008233">
    <property type="term" value="F:peptidase activity"/>
    <property type="evidence" value="ECO:0007669"/>
    <property type="project" value="UniProtKB-KW"/>
</dbReference>
<dbReference type="Gene3D" id="3.30.420.10">
    <property type="entry name" value="Ribonuclease H-like superfamily/Ribonuclease H"/>
    <property type="match status" value="1"/>
</dbReference>
<comment type="caution">
    <text evidence="6">The sequence shown here is derived from an EMBL/GenBank/DDBJ whole genome shotgun (WGS) entry which is preliminary data.</text>
</comment>
<organism evidence="6 7">
    <name type="scientific">Microthlaspi erraticum</name>
    <dbReference type="NCBI Taxonomy" id="1685480"/>
    <lineage>
        <taxon>Eukaryota</taxon>
        <taxon>Viridiplantae</taxon>
        <taxon>Streptophyta</taxon>
        <taxon>Embryophyta</taxon>
        <taxon>Tracheophyta</taxon>
        <taxon>Spermatophyta</taxon>
        <taxon>Magnoliopsida</taxon>
        <taxon>eudicotyledons</taxon>
        <taxon>Gunneridae</taxon>
        <taxon>Pentapetalae</taxon>
        <taxon>rosids</taxon>
        <taxon>malvids</taxon>
        <taxon>Brassicales</taxon>
        <taxon>Brassicaceae</taxon>
        <taxon>Coluteocarpeae</taxon>
        <taxon>Microthlaspi</taxon>
    </lineage>
</organism>
<evidence type="ECO:0000256" key="1">
    <source>
        <dbReference type="ARBA" id="ARBA00022670"/>
    </source>
</evidence>
<reference evidence="6" key="1">
    <citation type="submission" date="2020-01" db="EMBL/GenBank/DDBJ databases">
        <authorList>
            <person name="Mishra B."/>
        </authorList>
    </citation>
    <scope>NUCLEOTIDE SEQUENCE [LARGE SCALE GENOMIC DNA]</scope>
</reference>
<dbReference type="PANTHER" id="PTHR42648:SF26">
    <property type="entry name" value="INTEGRASE CATALYTIC DOMAIN-CONTAINING PROTEIN"/>
    <property type="match status" value="1"/>
</dbReference>
<evidence type="ECO:0000259" key="4">
    <source>
        <dbReference type="PROSITE" id="PS50158"/>
    </source>
</evidence>
<feature type="region of interest" description="Disordered" evidence="3">
    <location>
        <begin position="768"/>
        <end position="794"/>
    </location>
</feature>
<dbReference type="GO" id="GO:0015074">
    <property type="term" value="P:DNA integration"/>
    <property type="evidence" value="ECO:0007669"/>
    <property type="project" value="InterPro"/>
</dbReference>
<dbReference type="InterPro" id="IPR029472">
    <property type="entry name" value="Copia-like_N"/>
</dbReference>
<dbReference type="InterPro" id="IPR036875">
    <property type="entry name" value="Znf_CCHC_sf"/>
</dbReference>
<dbReference type="GO" id="GO:0008270">
    <property type="term" value="F:zinc ion binding"/>
    <property type="evidence" value="ECO:0007669"/>
    <property type="project" value="UniProtKB-KW"/>
</dbReference>
<protein>
    <recommendedName>
        <fullName evidence="8">Integrase catalytic domain-containing protein</fullName>
    </recommendedName>
</protein>
<dbReference type="OrthoDB" id="1002589at2759"/>
<evidence type="ECO:0000256" key="2">
    <source>
        <dbReference type="PROSITE-ProRule" id="PRU00047"/>
    </source>
</evidence>
<evidence type="ECO:0008006" key="8">
    <source>
        <dbReference type="Google" id="ProtNLM"/>
    </source>
</evidence>
<dbReference type="Pfam" id="PF22936">
    <property type="entry name" value="Pol_BBD"/>
    <property type="match status" value="1"/>
</dbReference>
<feature type="compositionally biased region" description="Polar residues" evidence="3">
    <location>
        <begin position="309"/>
        <end position="327"/>
    </location>
</feature>
<keyword evidence="2" id="KW-0479">Metal-binding</keyword>
<evidence type="ECO:0000313" key="6">
    <source>
        <dbReference type="EMBL" id="CAA7033180.1"/>
    </source>
</evidence>
<dbReference type="Pfam" id="PF14244">
    <property type="entry name" value="Retrotran_gag_3"/>
    <property type="match status" value="1"/>
</dbReference>